<dbReference type="InterPro" id="IPR001012">
    <property type="entry name" value="UBX_dom"/>
</dbReference>
<evidence type="ECO:0000256" key="2">
    <source>
        <dbReference type="ARBA" id="ARBA00023230"/>
    </source>
</evidence>
<evidence type="ECO:0000256" key="5">
    <source>
        <dbReference type="ARBA" id="ARBA00046062"/>
    </source>
</evidence>
<evidence type="ECO:0000256" key="1">
    <source>
        <dbReference type="ARBA" id="ARBA00004406"/>
    </source>
</evidence>
<dbReference type="PANTHER" id="PTHR46424:SF1">
    <property type="entry name" value="UBX DOMAIN-CONTAINING PROTEIN 4"/>
    <property type="match status" value="1"/>
</dbReference>
<name>A0A1V6UGZ3_9EURO</name>
<dbReference type="PROSITE" id="PS50033">
    <property type="entry name" value="UBX"/>
    <property type="match status" value="1"/>
</dbReference>
<keyword evidence="2" id="KW-0834">Unfolded protein response</keyword>
<dbReference type="PANTHER" id="PTHR46424">
    <property type="entry name" value="UBX DOMAIN-CONTAINING PROTEIN 4"/>
    <property type="match status" value="1"/>
</dbReference>
<dbReference type="GO" id="GO:0006986">
    <property type="term" value="P:response to unfolded protein"/>
    <property type="evidence" value="ECO:0007669"/>
    <property type="project" value="UniProtKB-KW"/>
</dbReference>
<feature type="region of interest" description="Disordered" evidence="6">
    <location>
        <begin position="413"/>
        <end position="467"/>
    </location>
</feature>
<comment type="subcellular location">
    <subcellularLocation>
        <location evidence="1">Endoplasmic reticulum membrane</location>
        <topology evidence="1">Peripheral membrane protein</topology>
    </subcellularLocation>
</comment>
<accession>A0A1V6UGZ3</accession>
<dbReference type="GO" id="GO:0036503">
    <property type="term" value="P:ERAD pathway"/>
    <property type="evidence" value="ECO:0007669"/>
    <property type="project" value="TreeGrafter"/>
</dbReference>
<dbReference type="SMART" id="SM00166">
    <property type="entry name" value="UBX"/>
    <property type="match status" value="1"/>
</dbReference>
<keyword evidence="9" id="KW-1185">Reference proteome</keyword>
<feature type="region of interest" description="Disordered" evidence="6">
    <location>
        <begin position="157"/>
        <end position="277"/>
    </location>
</feature>
<dbReference type="CDD" id="cd01767">
    <property type="entry name" value="UBX"/>
    <property type="match status" value="1"/>
</dbReference>
<evidence type="ECO:0000259" key="7">
    <source>
        <dbReference type="PROSITE" id="PS50033"/>
    </source>
</evidence>
<feature type="compositionally biased region" description="Basic and acidic residues" evidence="6">
    <location>
        <begin position="235"/>
        <end position="246"/>
    </location>
</feature>
<feature type="domain" description="UBX" evidence="7">
    <location>
        <begin position="281"/>
        <end position="357"/>
    </location>
</feature>
<feature type="compositionally biased region" description="Polar residues" evidence="6">
    <location>
        <begin position="191"/>
        <end position="212"/>
    </location>
</feature>
<dbReference type="EMBL" id="MDDG01000010">
    <property type="protein sequence ID" value="OQE37273.1"/>
    <property type="molecule type" value="Genomic_DNA"/>
</dbReference>
<reference evidence="9" key="1">
    <citation type="journal article" date="2017" name="Nat. Microbiol.">
        <title>Global analysis of biosynthetic gene clusters reveals vast potential of secondary metabolite production in Penicillium species.</title>
        <authorList>
            <person name="Nielsen J.C."/>
            <person name="Grijseels S."/>
            <person name="Prigent S."/>
            <person name="Ji B."/>
            <person name="Dainat J."/>
            <person name="Nielsen K.F."/>
            <person name="Frisvad J.C."/>
            <person name="Workman M."/>
            <person name="Nielsen J."/>
        </authorList>
    </citation>
    <scope>NUCLEOTIDE SEQUENCE [LARGE SCALE GENOMIC DNA]</scope>
    <source>
        <strain evidence="9">IBT 31321</strain>
    </source>
</reference>
<evidence type="ECO:0000313" key="9">
    <source>
        <dbReference type="Proteomes" id="UP000191500"/>
    </source>
</evidence>
<evidence type="ECO:0000256" key="6">
    <source>
        <dbReference type="SAM" id="MobiDB-lite"/>
    </source>
</evidence>
<evidence type="ECO:0000313" key="8">
    <source>
        <dbReference type="EMBL" id="OQE37273.1"/>
    </source>
</evidence>
<dbReference type="InterPro" id="IPR036249">
    <property type="entry name" value="Thioredoxin-like_sf"/>
</dbReference>
<comment type="caution">
    <text evidence="8">The sequence shown here is derived from an EMBL/GenBank/DDBJ whole genome shotgun (WGS) entry which is preliminary data.</text>
</comment>
<dbReference type="SUPFAM" id="SSF52833">
    <property type="entry name" value="Thioredoxin-like"/>
    <property type="match status" value="1"/>
</dbReference>
<sequence length="467" mass="50725">MRRQLEFRDRGLTVTAQLLQSILVSPHWPSHVLPQSLYRNAIMTLFYNGSLQDGIAAAVRDAKAVVCFVRDDEELSSQWEGAYFGVDEVAQALNAKAVVLRLTAGSQEAGFLASFCPISKFPTVVLIKNGTLKEYIGPDISKDDFRSRLIAALENGNIPSTTQQLQDNDTPTTSNNIPPVSIASQPLPEAPSNTSKSAKQTNETAIKQQSPLEQIPRKAAEPVKLATSASQKHLSSKETSTKDIKGKAPMGSQKPTDKGAVESERQEPKPVVPRGPPTEYRLQVRLFDGSSVRSSFTPSQNIRNDVRAWLDQKMEGDNRPYNLKHILTPLPSETLSVTQESQTLRDLGLGSTANLVMVPVSTYTEAYSAAGSLPVRGISAVYNLAYSAASTATGLVGSFFGYGSTAPATDAITSSASPATGNSQRPRTTASNIRTLRDQQDGRGNNQFYNGNQLNFEPRKNQDDKHK</sequence>
<feature type="compositionally biased region" description="Polar residues" evidence="6">
    <location>
        <begin position="413"/>
        <end position="434"/>
    </location>
</feature>
<evidence type="ECO:0000256" key="4">
    <source>
        <dbReference type="ARBA" id="ARBA00041575"/>
    </source>
</evidence>
<feature type="compositionally biased region" description="Polar residues" evidence="6">
    <location>
        <begin position="442"/>
        <end position="455"/>
    </location>
</feature>
<dbReference type="Pfam" id="PF00789">
    <property type="entry name" value="UBX"/>
    <property type="match status" value="1"/>
</dbReference>
<dbReference type="AlphaFoldDB" id="A0A1V6UGZ3"/>
<evidence type="ECO:0000256" key="3">
    <source>
        <dbReference type="ARBA" id="ARBA00038812"/>
    </source>
</evidence>
<organism evidence="8 9">
    <name type="scientific">Penicillium coprophilum</name>
    <dbReference type="NCBI Taxonomy" id="36646"/>
    <lineage>
        <taxon>Eukaryota</taxon>
        <taxon>Fungi</taxon>
        <taxon>Dikarya</taxon>
        <taxon>Ascomycota</taxon>
        <taxon>Pezizomycotina</taxon>
        <taxon>Eurotiomycetes</taxon>
        <taxon>Eurotiomycetidae</taxon>
        <taxon>Eurotiales</taxon>
        <taxon>Aspergillaceae</taxon>
        <taxon>Penicillium</taxon>
    </lineage>
</organism>
<feature type="compositionally biased region" description="Basic and acidic residues" evidence="6">
    <location>
        <begin position="255"/>
        <end position="268"/>
    </location>
</feature>
<dbReference type="InterPro" id="IPR029071">
    <property type="entry name" value="Ubiquitin-like_domsf"/>
</dbReference>
<dbReference type="STRING" id="36646.A0A1V6UGZ3"/>
<feature type="compositionally biased region" description="Polar residues" evidence="6">
    <location>
        <begin position="157"/>
        <end position="184"/>
    </location>
</feature>
<comment type="subunit">
    <text evidence="3">Directly interacts with VCP. Interacts with UBQLN1. Forms a complex with VCP and UBQLN1.</text>
</comment>
<proteinExistence type="predicted"/>
<protein>
    <recommendedName>
        <fullName evidence="4">UBX domain-containing protein 2</fullName>
    </recommendedName>
</protein>
<dbReference type="SUPFAM" id="SSF54236">
    <property type="entry name" value="Ubiquitin-like"/>
    <property type="match status" value="1"/>
</dbReference>
<dbReference type="GO" id="GO:0005789">
    <property type="term" value="C:endoplasmic reticulum membrane"/>
    <property type="evidence" value="ECO:0007669"/>
    <property type="project" value="UniProtKB-SubCell"/>
</dbReference>
<dbReference type="Pfam" id="PF23187">
    <property type="entry name" value="UBX7_N"/>
    <property type="match status" value="1"/>
</dbReference>
<comment type="function">
    <text evidence="5">Involved in endoplasmic reticulum-associated protein degradation (ERAD). Acts as a platform to recruit both UBQLN1 and VCP to the ER during ERAD.</text>
</comment>
<dbReference type="Gene3D" id="3.10.20.90">
    <property type="entry name" value="Phosphatidylinositol 3-kinase Catalytic Subunit, Chain A, domain 1"/>
    <property type="match status" value="1"/>
</dbReference>
<gene>
    <name evidence="8" type="ORF">PENCOP_c010G00606</name>
</gene>
<feature type="compositionally biased region" description="Basic and acidic residues" evidence="6">
    <location>
        <begin position="457"/>
        <end position="467"/>
    </location>
</feature>
<dbReference type="Proteomes" id="UP000191500">
    <property type="component" value="Unassembled WGS sequence"/>
</dbReference>